<feature type="DNA-binding region" description="H-T-H motif" evidence="2">
    <location>
        <begin position="16"/>
        <end position="35"/>
    </location>
</feature>
<keyword evidence="1 2" id="KW-0436">Ligase</keyword>
<dbReference type="InterPro" id="IPR036390">
    <property type="entry name" value="WH_DNA-bd_sf"/>
</dbReference>
<dbReference type="InterPro" id="IPR045864">
    <property type="entry name" value="aa-tRNA-synth_II/BPL/LPL"/>
</dbReference>
<dbReference type="GO" id="GO:0005524">
    <property type="term" value="F:ATP binding"/>
    <property type="evidence" value="ECO:0007669"/>
    <property type="project" value="UniProtKB-UniRule"/>
</dbReference>
<keyword evidence="2" id="KW-0238">DNA-binding</keyword>
<dbReference type="KEGG" id="poj:PtoMrB4_06450"/>
<dbReference type="NCBIfam" id="NF008848">
    <property type="entry name" value="PRK11886.1-3"/>
    <property type="match status" value="1"/>
</dbReference>
<dbReference type="EC" id="6.3.4.15" evidence="2"/>
<dbReference type="InterPro" id="IPR004408">
    <property type="entry name" value="Biotin_CoA_COase_ligase"/>
</dbReference>
<comment type="function">
    <text evidence="2">Acts both as a biotin--[acetyl-CoA-carboxylase] ligase and a biotin-operon repressor. In the presence of ATP, BirA activates biotin to form the BirA-biotinyl-5'-adenylate (BirA-bio-5'-AMP or holoBirA) complex. HoloBirA can either transfer the biotinyl moiety to the biotin carboxyl carrier protein (BCCP) subunit of acetyl-CoA carboxylase, or bind to the biotin operator site and inhibit transcription of the operon.</text>
</comment>
<evidence type="ECO:0000256" key="1">
    <source>
        <dbReference type="ARBA" id="ARBA00022598"/>
    </source>
</evidence>
<dbReference type="NCBIfam" id="TIGR00121">
    <property type="entry name" value="birA_ligase"/>
    <property type="match status" value="1"/>
</dbReference>
<keyword evidence="2" id="KW-0678">Repressor</keyword>
<dbReference type="SUPFAM" id="SSF50037">
    <property type="entry name" value="C-terminal domain of transcriptional repressors"/>
    <property type="match status" value="1"/>
</dbReference>
<dbReference type="InterPro" id="IPR036388">
    <property type="entry name" value="WH-like_DNA-bd_sf"/>
</dbReference>
<accession>A0A679GE93</accession>
<reference evidence="4 5" key="1">
    <citation type="journal article" date="2020" name="Microbiol. Resour. Announc.">
        <title>Complete genome sequence of Pseudomonas otitidis strain MrB4, isolated from Lake Biwa in Japan.</title>
        <authorList>
            <person name="Miyazaki K."/>
            <person name="Hase E."/>
            <person name="Maruya T."/>
        </authorList>
    </citation>
    <scope>NUCLEOTIDE SEQUENCE [LARGE SCALE GENOMIC DNA]</scope>
    <source>
        <strain evidence="4 5">MrB4</strain>
    </source>
</reference>
<dbReference type="InterPro" id="IPR030855">
    <property type="entry name" value="Bifunct_BirA"/>
</dbReference>
<feature type="binding site" evidence="2">
    <location>
        <begin position="112"/>
        <end position="114"/>
    </location>
    <ligand>
        <name>biotin</name>
        <dbReference type="ChEBI" id="CHEBI:57586"/>
    </ligand>
</feature>
<evidence type="ECO:0000259" key="3">
    <source>
        <dbReference type="PROSITE" id="PS51733"/>
    </source>
</evidence>
<proteinExistence type="inferred from homology"/>
<dbReference type="Gene3D" id="1.10.10.10">
    <property type="entry name" value="Winged helix-like DNA-binding domain superfamily/Winged helix DNA-binding domain"/>
    <property type="match status" value="1"/>
</dbReference>
<name>A0A679GE93_9GAMM</name>
<dbReference type="Pfam" id="PF08279">
    <property type="entry name" value="HTH_11"/>
    <property type="match status" value="1"/>
</dbReference>
<keyword evidence="2" id="KW-0547">Nucleotide-binding</keyword>
<evidence type="ECO:0000313" key="4">
    <source>
        <dbReference type="EMBL" id="BCA26668.1"/>
    </source>
</evidence>
<comment type="similarity">
    <text evidence="2">Belongs to the biotin--protein ligase family.</text>
</comment>
<dbReference type="InterPro" id="IPR013196">
    <property type="entry name" value="HTH_11"/>
</dbReference>
<dbReference type="Gene3D" id="2.30.30.100">
    <property type="match status" value="1"/>
</dbReference>
<feature type="binding site" evidence="2">
    <location>
        <begin position="84"/>
        <end position="86"/>
    </location>
    <ligand>
        <name>biotin</name>
        <dbReference type="ChEBI" id="CHEBI:57586"/>
    </ligand>
</feature>
<feature type="binding site" evidence="2">
    <location>
        <position position="108"/>
    </location>
    <ligand>
        <name>biotin</name>
        <dbReference type="ChEBI" id="CHEBI:57586"/>
    </ligand>
</feature>
<protein>
    <recommendedName>
        <fullName evidence="2">Bifunctional ligase/repressor BirA</fullName>
    </recommendedName>
    <alternativeName>
        <fullName evidence="2">Biotin operon repressor</fullName>
    </alternativeName>
    <alternativeName>
        <fullName evidence="2">Biotin--[acetyl-CoA-carboxylase] ligase</fullName>
        <ecNumber evidence="2">6.3.4.15</ecNumber>
    </alternativeName>
    <alternativeName>
        <fullName evidence="2">Biotin--protein ligase</fullName>
    </alternativeName>
    <alternativeName>
        <fullName evidence="2">Biotin-[acetyl-CoA carboxylase] synthetase</fullName>
    </alternativeName>
</protein>
<dbReference type="GO" id="GO:0006355">
    <property type="term" value="P:regulation of DNA-templated transcription"/>
    <property type="evidence" value="ECO:0007669"/>
    <property type="project" value="UniProtKB-UniRule"/>
</dbReference>
<keyword evidence="2" id="KW-0092">Biotin</keyword>
<dbReference type="InterPro" id="IPR008988">
    <property type="entry name" value="Transcriptional_repressor_C"/>
</dbReference>
<dbReference type="SUPFAM" id="SSF55681">
    <property type="entry name" value="Class II aaRS and biotin synthetases"/>
    <property type="match status" value="1"/>
</dbReference>
<dbReference type="SUPFAM" id="SSF46785">
    <property type="entry name" value="Winged helix' DNA-binding domain"/>
    <property type="match status" value="1"/>
</dbReference>
<feature type="domain" description="BPL/LPL catalytic" evidence="3">
    <location>
        <begin position="61"/>
        <end position="250"/>
    </location>
</feature>
<keyword evidence="2" id="KW-0804">Transcription</keyword>
<dbReference type="HAMAP" id="MF_00978">
    <property type="entry name" value="Bifunct_BirA"/>
    <property type="match status" value="1"/>
</dbReference>
<dbReference type="EMBL" id="AP022642">
    <property type="protein sequence ID" value="BCA26668.1"/>
    <property type="molecule type" value="Genomic_DNA"/>
</dbReference>
<dbReference type="RefSeq" id="WP_172432508.1">
    <property type="nucleotide sequence ID" value="NZ_AP022642.1"/>
</dbReference>
<evidence type="ECO:0000256" key="2">
    <source>
        <dbReference type="HAMAP-Rule" id="MF_00978"/>
    </source>
</evidence>
<gene>
    <name evidence="2 4" type="primary">birA</name>
    <name evidence="4" type="ORF">PtoMrB4_06450</name>
</gene>
<dbReference type="GO" id="GO:0005737">
    <property type="term" value="C:cytoplasm"/>
    <property type="evidence" value="ECO:0007669"/>
    <property type="project" value="TreeGrafter"/>
</dbReference>
<keyword evidence="2" id="KW-0805">Transcription regulation</keyword>
<dbReference type="PROSITE" id="PS51733">
    <property type="entry name" value="BPL_LPL_CATALYTIC"/>
    <property type="match status" value="1"/>
</dbReference>
<dbReference type="InterPro" id="IPR004143">
    <property type="entry name" value="BPL_LPL_catalytic"/>
</dbReference>
<dbReference type="CDD" id="cd16442">
    <property type="entry name" value="BPL"/>
    <property type="match status" value="1"/>
</dbReference>
<dbReference type="Gene3D" id="3.30.930.10">
    <property type="entry name" value="Bira Bifunctional Protein, Domain 2"/>
    <property type="match status" value="1"/>
</dbReference>
<comment type="catalytic activity">
    <reaction evidence="2">
        <text>biotin + L-lysyl-[protein] + ATP = N(6)-biotinyl-L-lysyl-[protein] + AMP + diphosphate + H(+)</text>
        <dbReference type="Rhea" id="RHEA:11756"/>
        <dbReference type="Rhea" id="RHEA-COMP:9752"/>
        <dbReference type="Rhea" id="RHEA-COMP:10505"/>
        <dbReference type="ChEBI" id="CHEBI:15378"/>
        <dbReference type="ChEBI" id="CHEBI:29969"/>
        <dbReference type="ChEBI" id="CHEBI:30616"/>
        <dbReference type="ChEBI" id="CHEBI:33019"/>
        <dbReference type="ChEBI" id="CHEBI:57586"/>
        <dbReference type="ChEBI" id="CHEBI:83144"/>
        <dbReference type="ChEBI" id="CHEBI:456215"/>
        <dbReference type="EC" id="6.3.4.15"/>
    </reaction>
</comment>
<dbReference type="GO" id="GO:0003677">
    <property type="term" value="F:DNA binding"/>
    <property type="evidence" value="ECO:0007669"/>
    <property type="project" value="UniProtKB-UniRule"/>
</dbReference>
<keyword evidence="2" id="KW-0067">ATP-binding</keyword>
<dbReference type="Pfam" id="PF03099">
    <property type="entry name" value="BPL_LplA_LipB"/>
    <property type="match status" value="1"/>
</dbReference>
<evidence type="ECO:0000313" key="5">
    <source>
        <dbReference type="Proteomes" id="UP000501237"/>
    </source>
</evidence>
<dbReference type="PANTHER" id="PTHR12835:SF5">
    <property type="entry name" value="BIOTIN--PROTEIN LIGASE"/>
    <property type="match status" value="1"/>
</dbReference>
<dbReference type="AlphaFoldDB" id="A0A679GE93"/>
<sequence length="316" mass="34614">MLNLIRLLQDGQFHSGEFLGEALGISRAAVWKHLKHLEAAYGLDIHRVRGKGYRLASPFEPLSQERLFALGEPWPIFIHESIDSTNAEALRLLSQGVQAPFVVLAEHQSGGRGRRGRAWVSPYGENLYLSCVIRIDGGVRQLEGMSLLVGVAVLRVLQSLGVNSAQLKWPNDVLVAERKIAGILIELVGDPADICNVVIGVGLNVNMLSRQAEITQEWTSVRSEIGSLQDRTQIAAALLCELRRCLGEGFAAVRREWELHHAWTGREVSVLTASKRVDGVVLGIDKSGALRLDVGGTELLLNGGELSLRLRDDSRA</sequence>
<dbReference type="PANTHER" id="PTHR12835">
    <property type="entry name" value="BIOTIN PROTEIN LIGASE"/>
    <property type="match status" value="1"/>
</dbReference>
<organism evidence="4 5">
    <name type="scientific">Metapseudomonas otitidis</name>
    <dbReference type="NCBI Taxonomy" id="319939"/>
    <lineage>
        <taxon>Bacteria</taxon>
        <taxon>Pseudomonadati</taxon>
        <taxon>Pseudomonadota</taxon>
        <taxon>Gammaproteobacteria</taxon>
        <taxon>Pseudomonadales</taxon>
        <taxon>Pseudomonadaceae</taxon>
        <taxon>Metapseudomonas</taxon>
    </lineage>
</organism>
<dbReference type="Proteomes" id="UP000501237">
    <property type="component" value="Chromosome"/>
</dbReference>
<dbReference type="GeneID" id="57395860"/>
<feature type="binding site" evidence="2">
    <location>
        <position position="179"/>
    </location>
    <ligand>
        <name>biotin</name>
        <dbReference type="ChEBI" id="CHEBI:57586"/>
    </ligand>
</feature>
<dbReference type="GO" id="GO:0004077">
    <property type="term" value="F:biotin--[biotin carboxyl-carrier protein] ligase activity"/>
    <property type="evidence" value="ECO:0007669"/>
    <property type="project" value="UniProtKB-UniRule"/>
</dbReference>